<dbReference type="Proteomes" id="UP000772434">
    <property type="component" value="Unassembled WGS sequence"/>
</dbReference>
<keyword evidence="1" id="KW-0732">Signal</keyword>
<evidence type="ECO:0000313" key="3">
    <source>
        <dbReference type="Proteomes" id="UP000772434"/>
    </source>
</evidence>
<keyword evidence="3" id="KW-1185">Reference proteome</keyword>
<dbReference type="EMBL" id="JADNRY010000039">
    <property type="protein sequence ID" value="KAF9070602.1"/>
    <property type="molecule type" value="Genomic_DNA"/>
</dbReference>
<gene>
    <name evidence="2" type="ORF">BDP27DRAFT_591311</name>
</gene>
<feature type="signal peptide" evidence="1">
    <location>
        <begin position="1"/>
        <end position="17"/>
    </location>
</feature>
<reference evidence="2" key="1">
    <citation type="submission" date="2020-11" db="EMBL/GenBank/DDBJ databases">
        <authorList>
            <consortium name="DOE Joint Genome Institute"/>
            <person name="Ahrendt S."/>
            <person name="Riley R."/>
            <person name="Andreopoulos W."/>
            <person name="Labutti K."/>
            <person name="Pangilinan J."/>
            <person name="Ruiz-Duenas F.J."/>
            <person name="Barrasa J.M."/>
            <person name="Sanchez-Garcia M."/>
            <person name="Camarero S."/>
            <person name="Miyauchi S."/>
            <person name="Serrano A."/>
            <person name="Linde D."/>
            <person name="Babiker R."/>
            <person name="Drula E."/>
            <person name="Ayuso-Fernandez I."/>
            <person name="Pacheco R."/>
            <person name="Padilla G."/>
            <person name="Ferreira P."/>
            <person name="Barriuso J."/>
            <person name="Kellner H."/>
            <person name="Castanera R."/>
            <person name="Alfaro M."/>
            <person name="Ramirez L."/>
            <person name="Pisabarro A.G."/>
            <person name="Kuo A."/>
            <person name="Tritt A."/>
            <person name="Lipzen A."/>
            <person name="He G."/>
            <person name="Yan M."/>
            <person name="Ng V."/>
            <person name="Cullen D."/>
            <person name="Martin F."/>
            <person name="Rosso M.-N."/>
            <person name="Henrissat B."/>
            <person name="Hibbett D."/>
            <person name="Martinez A.T."/>
            <person name="Grigoriev I.V."/>
        </authorList>
    </citation>
    <scope>NUCLEOTIDE SEQUENCE</scope>
    <source>
        <strain evidence="2">AH 40177</strain>
    </source>
</reference>
<comment type="caution">
    <text evidence="2">The sequence shown here is derived from an EMBL/GenBank/DDBJ whole genome shotgun (WGS) entry which is preliminary data.</text>
</comment>
<evidence type="ECO:0000256" key="1">
    <source>
        <dbReference type="SAM" id="SignalP"/>
    </source>
</evidence>
<feature type="chain" id="PRO_5040505672" evidence="1">
    <location>
        <begin position="18"/>
        <end position="133"/>
    </location>
</feature>
<evidence type="ECO:0000313" key="2">
    <source>
        <dbReference type="EMBL" id="KAF9070602.1"/>
    </source>
</evidence>
<protein>
    <submittedName>
        <fullName evidence="2">Uncharacterized protein</fullName>
    </submittedName>
</protein>
<accession>A0A9P5PY50</accession>
<sequence length="133" mass="14996">MSFFLSLSLLLLFPFLGFIPLPNTSLSLSRKNSKKIRSEVPSDAVDLPDPREPLVLKSKYFYILIIVMCAYRRWSKYSPFRALSNPIFTCMSSYIDRTLSSAAFISEASHGYHADQVLVISVLVLEPDPAGRC</sequence>
<organism evidence="2 3">
    <name type="scientific">Rhodocollybia butyracea</name>
    <dbReference type="NCBI Taxonomy" id="206335"/>
    <lineage>
        <taxon>Eukaryota</taxon>
        <taxon>Fungi</taxon>
        <taxon>Dikarya</taxon>
        <taxon>Basidiomycota</taxon>
        <taxon>Agaricomycotina</taxon>
        <taxon>Agaricomycetes</taxon>
        <taxon>Agaricomycetidae</taxon>
        <taxon>Agaricales</taxon>
        <taxon>Marasmiineae</taxon>
        <taxon>Omphalotaceae</taxon>
        <taxon>Rhodocollybia</taxon>
    </lineage>
</organism>
<proteinExistence type="predicted"/>
<name>A0A9P5PY50_9AGAR</name>
<dbReference type="AlphaFoldDB" id="A0A9P5PY50"/>